<keyword evidence="1" id="KW-0812">Transmembrane</keyword>
<evidence type="ECO:0000313" key="3">
    <source>
        <dbReference type="Proteomes" id="UP000218231"/>
    </source>
</evidence>
<evidence type="ECO:0000256" key="1">
    <source>
        <dbReference type="SAM" id="Phobius"/>
    </source>
</evidence>
<feature type="transmembrane region" description="Helical" evidence="1">
    <location>
        <begin position="78"/>
        <end position="98"/>
    </location>
</feature>
<comment type="caution">
    <text evidence="2">The sequence shown here is derived from an EMBL/GenBank/DDBJ whole genome shotgun (WGS) entry which is preliminary data.</text>
</comment>
<dbReference type="AlphaFoldDB" id="A0A2A2LCC7"/>
<organism evidence="2 3">
    <name type="scientific">Diploscapter pachys</name>
    <dbReference type="NCBI Taxonomy" id="2018661"/>
    <lineage>
        <taxon>Eukaryota</taxon>
        <taxon>Metazoa</taxon>
        <taxon>Ecdysozoa</taxon>
        <taxon>Nematoda</taxon>
        <taxon>Chromadorea</taxon>
        <taxon>Rhabditida</taxon>
        <taxon>Rhabditina</taxon>
        <taxon>Rhabditomorpha</taxon>
        <taxon>Rhabditoidea</taxon>
        <taxon>Rhabditidae</taxon>
        <taxon>Diploscapter</taxon>
    </lineage>
</organism>
<accession>A0A2A2LCC7</accession>
<feature type="transmembrane region" description="Helical" evidence="1">
    <location>
        <begin position="190"/>
        <end position="210"/>
    </location>
</feature>
<dbReference type="EMBL" id="LIAE01006933">
    <property type="protein sequence ID" value="PAV83707.1"/>
    <property type="molecule type" value="Genomic_DNA"/>
</dbReference>
<reference evidence="2 3" key="1">
    <citation type="journal article" date="2017" name="Curr. Biol.">
        <title>Genome architecture and evolution of a unichromosomal asexual nematode.</title>
        <authorList>
            <person name="Fradin H."/>
            <person name="Zegar C."/>
            <person name="Gutwein M."/>
            <person name="Lucas J."/>
            <person name="Kovtun M."/>
            <person name="Corcoran D."/>
            <person name="Baugh L.R."/>
            <person name="Kiontke K."/>
            <person name="Gunsalus K."/>
            <person name="Fitch D.H."/>
            <person name="Piano F."/>
        </authorList>
    </citation>
    <scope>NUCLEOTIDE SEQUENCE [LARGE SCALE GENOMIC DNA]</scope>
    <source>
        <strain evidence="2">PF1309</strain>
    </source>
</reference>
<feature type="transmembrane region" description="Helical" evidence="1">
    <location>
        <begin position="222"/>
        <end position="246"/>
    </location>
</feature>
<evidence type="ECO:0008006" key="4">
    <source>
        <dbReference type="Google" id="ProtNLM"/>
    </source>
</evidence>
<keyword evidence="1" id="KW-1133">Transmembrane helix</keyword>
<name>A0A2A2LCC7_9BILA</name>
<feature type="transmembrane region" description="Helical" evidence="1">
    <location>
        <begin position="42"/>
        <end position="66"/>
    </location>
</feature>
<feature type="transmembrane region" description="Helical" evidence="1">
    <location>
        <begin position="15"/>
        <end position="36"/>
    </location>
</feature>
<keyword evidence="3" id="KW-1185">Reference proteome</keyword>
<keyword evidence="1" id="KW-0472">Membrane</keyword>
<feature type="transmembrane region" description="Helical" evidence="1">
    <location>
        <begin position="110"/>
        <end position="134"/>
    </location>
</feature>
<gene>
    <name evidence="2" type="ORF">WR25_26626</name>
</gene>
<dbReference type="OrthoDB" id="5792278at2759"/>
<feature type="transmembrane region" description="Helical" evidence="1">
    <location>
        <begin position="146"/>
        <end position="170"/>
    </location>
</feature>
<evidence type="ECO:0000313" key="2">
    <source>
        <dbReference type="EMBL" id="PAV83707.1"/>
    </source>
</evidence>
<proteinExistence type="predicted"/>
<protein>
    <recommendedName>
        <fullName evidence="4">G-protein coupled receptors family 1 profile domain-containing protein</fullName>
    </recommendedName>
</protein>
<sequence length="307" mass="33555">MSSASASASDSTKPFLSTILTLINFSALDVAVDVLAAPPMHVIFYLYVFLGVIQFISSSILLATVIVQARLREKYSILIVKFLVDIATAICLIVIGALNRDSEKQCSATLVISTAIPLAQVLLLLCEVIDWILAAFSPIYFHSSSLFSRILPFIVGAACGTIIMTALIIIDVTQPHRSCIKSPTGSAVTTAYDFSLGIATMCVFALGILLHRNLNSTFFRPVAFHFFATLFLIELPLTTVICLNYLGNSGAFTAADVTNLLIGVYSLVHSIYFVYNHEDYRQGILSTFFRYCALQRTQRPQNPSNGV</sequence>
<dbReference type="Proteomes" id="UP000218231">
    <property type="component" value="Unassembled WGS sequence"/>
</dbReference>